<name>A0ABU5H6X2_9BACT</name>
<organism evidence="2 3">
    <name type="scientific">Hyalangium rubrum</name>
    <dbReference type="NCBI Taxonomy" id="3103134"/>
    <lineage>
        <taxon>Bacteria</taxon>
        <taxon>Pseudomonadati</taxon>
        <taxon>Myxococcota</taxon>
        <taxon>Myxococcia</taxon>
        <taxon>Myxococcales</taxon>
        <taxon>Cystobacterineae</taxon>
        <taxon>Archangiaceae</taxon>
        <taxon>Hyalangium</taxon>
    </lineage>
</organism>
<evidence type="ECO:0000313" key="2">
    <source>
        <dbReference type="EMBL" id="MDY7228507.1"/>
    </source>
</evidence>
<dbReference type="Pfam" id="PF14414">
    <property type="entry name" value="WHH"/>
    <property type="match status" value="1"/>
</dbReference>
<feature type="signal peptide" evidence="1">
    <location>
        <begin position="1"/>
        <end position="21"/>
    </location>
</feature>
<feature type="chain" id="PRO_5045292948" evidence="1">
    <location>
        <begin position="22"/>
        <end position="429"/>
    </location>
</feature>
<dbReference type="EMBL" id="JAXIVS010000006">
    <property type="protein sequence ID" value="MDY7228507.1"/>
    <property type="molecule type" value="Genomic_DNA"/>
</dbReference>
<dbReference type="RefSeq" id="WP_321547234.1">
    <property type="nucleotide sequence ID" value="NZ_JAXIVS010000006.1"/>
</dbReference>
<dbReference type="PROSITE" id="PS51257">
    <property type="entry name" value="PROKAR_LIPOPROTEIN"/>
    <property type="match status" value="1"/>
</dbReference>
<gene>
    <name evidence="2" type="ORF">SYV04_18940</name>
</gene>
<keyword evidence="1" id="KW-0732">Signal</keyword>
<sequence length="429" mass="46653">MRWKFLLGLAATMAWTIAGCAGPEPSLRGGRSRAWPDTVLLGALPSQEGPPSCGGQPVPRGWPELSSGEDVLSPFLACTSPAEFIELQRGVDMARLVDGLDDWSAVRLGTLGPLRAGAENLNRKRAAFLVTATREYGASRAQVFALFLLHSAFTDDIQQVLRLLAQDKHLEQTLGPMGAVRETLRQRGLSLASPEDRAERPSDVVRGMVSAATEALSTSELRRGALTLKYTEQRGQLPLPYQQVLDEIERAELEAAFSPHGVALGSFDALTFGVPLGFYNLVAGTCHGVYSLTQGQYEQASRELSAAVVLVALYAGGKAVRFVSEGQGSPRWVRVQRLTVPELGFKGLAEVADRLWERLGGEGMRQLARYMQAQREAALFVYERDKAAGLRETPKGMTWHHHQDRTTLQLVPTDIHARTGHTGGFAGGQ</sequence>
<protein>
    <submittedName>
        <fullName evidence="2">HNH endonuclease</fullName>
    </submittedName>
</protein>
<keyword evidence="3" id="KW-1185">Reference proteome</keyword>
<evidence type="ECO:0000256" key="1">
    <source>
        <dbReference type="SAM" id="SignalP"/>
    </source>
</evidence>
<keyword evidence="2" id="KW-0255">Endonuclease</keyword>
<accession>A0ABU5H6X2</accession>
<comment type="caution">
    <text evidence="2">The sequence shown here is derived from an EMBL/GenBank/DDBJ whole genome shotgun (WGS) entry which is preliminary data.</text>
</comment>
<dbReference type="GO" id="GO:0004519">
    <property type="term" value="F:endonuclease activity"/>
    <property type="evidence" value="ECO:0007669"/>
    <property type="project" value="UniProtKB-KW"/>
</dbReference>
<keyword evidence="2" id="KW-0378">Hydrolase</keyword>
<reference evidence="2 3" key="1">
    <citation type="submission" date="2023-12" db="EMBL/GenBank/DDBJ databases">
        <title>the genome sequence of Hyalangium sp. s54d21.</title>
        <authorList>
            <person name="Zhang X."/>
        </authorList>
    </citation>
    <scope>NUCLEOTIDE SEQUENCE [LARGE SCALE GENOMIC DNA]</scope>
    <source>
        <strain evidence="3">s54d21</strain>
    </source>
</reference>
<proteinExistence type="predicted"/>
<evidence type="ECO:0000313" key="3">
    <source>
        <dbReference type="Proteomes" id="UP001291309"/>
    </source>
</evidence>
<keyword evidence="2" id="KW-0540">Nuclease</keyword>
<dbReference type="InterPro" id="IPR032869">
    <property type="entry name" value="WHH_dom_containing"/>
</dbReference>
<dbReference type="Proteomes" id="UP001291309">
    <property type="component" value="Unassembled WGS sequence"/>
</dbReference>